<reference evidence="3" key="1">
    <citation type="journal article" date="2021" name="Nat. Commun.">
        <title>Genomic analyses provide insights into spinach domestication and the genetic basis of agronomic traits.</title>
        <authorList>
            <person name="Cai X."/>
            <person name="Sun X."/>
            <person name="Xu C."/>
            <person name="Sun H."/>
            <person name="Wang X."/>
            <person name="Ge C."/>
            <person name="Zhang Z."/>
            <person name="Wang Q."/>
            <person name="Fei Z."/>
            <person name="Jiao C."/>
            <person name="Wang Q."/>
        </authorList>
    </citation>
    <scope>NUCLEOTIDE SEQUENCE [LARGE SCALE GENOMIC DNA]</scope>
    <source>
        <strain evidence="3">cv. Varoflay</strain>
    </source>
</reference>
<accession>A0A9R0IYD9</accession>
<evidence type="ECO:0000313" key="4">
    <source>
        <dbReference type="RefSeq" id="XP_021857372.1"/>
    </source>
</evidence>
<proteinExistence type="predicted"/>
<feature type="region of interest" description="Disordered" evidence="2">
    <location>
        <begin position="362"/>
        <end position="433"/>
    </location>
</feature>
<dbReference type="OrthoDB" id="1100735at2759"/>
<name>A0A9R0IYD9_SPIOL</name>
<feature type="compositionally biased region" description="Basic and acidic residues" evidence="2">
    <location>
        <begin position="386"/>
        <end position="395"/>
    </location>
</feature>
<dbReference type="GeneID" id="110796615"/>
<dbReference type="PANTHER" id="PTHR33322:SF18">
    <property type="entry name" value="BAG FAMILY MOLECULAR CHAPERONE REGULATOR 8, CHLOROPLASTIC"/>
    <property type="match status" value="1"/>
</dbReference>
<dbReference type="Proteomes" id="UP000813463">
    <property type="component" value="Chromosome 2"/>
</dbReference>
<keyword evidence="3" id="KW-1185">Reference proteome</keyword>
<sequence>MAFHHPHHHQQNLHTTAASYCCCQLPPPPSCHHLPPLSPPTTDPFHVAAIVSQLLQSQNHQNLQSQNHQNLHPKNHQNQRPAHQENPFIFSLLQRIDALESSLQKYSTSGFSLRDAAARIIQAHFRAYLVHRSRTLRQLKDLASIKSALATFKSSISRQAFVDFDSLSHNAMDLLHKLESIQSGDKMIRDSKRTVTREIVEFLELVDGFCAKRRQVLTMKIKSMRLARNDNIAARDTKEFSGHNVGSKTRTVDNKEKKLMANLRERVENIGRMAKALEEQEQEAFGDADIDEFKHVDDEDDDLLGQIASNYRLKNGLNVKQHAQSSNARKRVCFVEDGNLIRLYDTDGDSSRSTSRLVDVIEDSTKGTHDEEEAQSDVEGSSQSSEELRKFRSDEVSEECENQDEFTFSTTPEPAKMEPRVDFMSRKPGVKIV</sequence>
<evidence type="ECO:0000256" key="2">
    <source>
        <dbReference type="SAM" id="MobiDB-lite"/>
    </source>
</evidence>
<dbReference type="InterPro" id="IPR040400">
    <property type="entry name" value="BAG5/6/7/8"/>
</dbReference>
<feature type="region of interest" description="Disordered" evidence="2">
    <location>
        <begin position="60"/>
        <end position="81"/>
    </location>
</feature>
<dbReference type="PANTHER" id="PTHR33322">
    <property type="entry name" value="BAG DOMAIN CONTAINING PROTEIN, EXPRESSED"/>
    <property type="match status" value="1"/>
</dbReference>
<organism evidence="3 4">
    <name type="scientific">Spinacia oleracea</name>
    <name type="common">Spinach</name>
    <dbReference type="NCBI Taxonomy" id="3562"/>
    <lineage>
        <taxon>Eukaryota</taxon>
        <taxon>Viridiplantae</taxon>
        <taxon>Streptophyta</taxon>
        <taxon>Embryophyta</taxon>
        <taxon>Tracheophyta</taxon>
        <taxon>Spermatophyta</taxon>
        <taxon>Magnoliopsida</taxon>
        <taxon>eudicotyledons</taxon>
        <taxon>Gunneridae</taxon>
        <taxon>Pentapetalae</taxon>
        <taxon>Caryophyllales</taxon>
        <taxon>Chenopodiaceae</taxon>
        <taxon>Chenopodioideae</taxon>
        <taxon>Anserineae</taxon>
        <taxon>Spinacia</taxon>
    </lineage>
</organism>
<feature type="compositionally biased region" description="Low complexity" evidence="2">
    <location>
        <begin position="60"/>
        <end position="70"/>
    </location>
</feature>
<dbReference type="RefSeq" id="XP_021857372.1">
    <property type="nucleotide sequence ID" value="XM_022001680.2"/>
</dbReference>
<feature type="compositionally biased region" description="Basic and acidic residues" evidence="2">
    <location>
        <begin position="415"/>
        <end position="425"/>
    </location>
</feature>
<protein>
    <submittedName>
        <fullName evidence="4">BAG family molecular chaperone regulator 8, chloroplastic</fullName>
    </submittedName>
</protein>
<dbReference type="AlphaFoldDB" id="A0A9R0IYD9"/>
<reference evidence="4" key="2">
    <citation type="submission" date="2025-08" db="UniProtKB">
        <authorList>
            <consortium name="RefSeq"/>
        </authorList>
    </citation>
    <scope>IDENTIFICATION</scope>
    <source>
        <tissue evidence="4">Leaf</tissue>
    </source>
</reference>
<gene>
    <name evidence="4" type="primary">LOC110796615</name>
</gene>
<dbReference type="GO" id="GO:0006457">
    <property type="term" value="P:protein folding"/>
    <property type="evidence" value="ECO:0000318"/>
    <property type="project" value="GO_Central"/>
</dbReference>
<evidence type="ECO:0000256" key="1">
    <source>
        <dbReference type="ARBA" id="ARBA00023186"/>
    </source>
</evidence>
<keyword evidence="1" id="KW-0143">Chaperone</keyword>
<dbReference type="KEGG" id="soe:110796615"/>
<evidence type="ECO:0000313" key="3">
    <source>
        <dbReference type="Proteomes" id="UP000813463"/>
    </source>
</evidence>
<dbReference type="GO" id="GO:0009506">
    <property type="term" value="C:plasmodesma"/>
    <property type="evidence" value="ECO:0007669"/>
    <property type="project" value="TreeGrafter"/>
</dbReference>